<dbReference type="PRINTS" id="PR00369">
    <property type="entry name" value="FLAVODOXIN"/>
</dbReference>
<dbReference type="NCBIfam" id="NF005989">
    <property type="entry name" value="PRK08105.1"/>
    <property type="match status" value="1"/>
</dbReference>
<keyword evidence="2" id="KW-0285">Flavoprotein</keyword>
<proteinExistence type="predicted"/>
<sequence length="152" mass="16777">MFVSKIGIFVGTVYGNSLAVAESAQEILEQLGHEVTIFDEPMLSDWQQYNAGEGVALVITSSTGQGDLPDTIAPLFYEIQDVVGYQPELRYGLIALGDSSYENFCGAGKRFDELLTEQSGTRIGEVLFIDAIEEDVPEEYAKPWIQSWGEQL</sequence>
<keyword evidence="3" id="KW-0288">FMN</keyword>
<protein>
    <submittedName>
        <fullName evidence="6">Flavodoxin</fullName>
    </submittedName>
</protein>
<dbReference type="PANTHER" id="PTHR19384:SF128">
    <property type="entry name" value="NADPH OXIDOREDUCTASE A"/>
    <property type="match status" value="1"/>
</dbReference>
<reference evidence="6 7" key="3">
    <citation type="submission" date="2008-05" db="EMBL/GenBank/DDBJ databases">
        <authorList>
            <person name="Fulton L."/>
            <person name="Clifton S."/>
            <person name="Fulton B."/>
            <person name="Xu J."/>
            <person name="Minx P."/>
            <person name="Pepin K.H."/>
            <person name="Johnson M."/>
            <person name="Thiruvilangam P."/>
            <person name="Bhonagiri V."/>
            <person name="Nash W.E."/>
            <person name="Mardis E.R."/>
            <person name="Wilson R.K."/>
        </authorList>
    </citation>
    <scope>NUCLEOTIDE SEQUENCE [LARGE SCALE GENOMIC DNA]</scope>
    <source>
        <strain evidence="6 7">ATCC 25827</strain>
    </source>
</reference>
<evidence type="ECO:0000256" key="2">
    <source>
        <dbReference type="ARBA" id="ARBA00022630"/>
    </source>
</evidence>
<reference evidence="7" key="1">
    <citation type="submission" date="2008-04" db="EMBL/GenBank/DDBJ databases">
        <title>Draft genome sequence of Providencia stuartii (ATCC 25827).</title>
        <authorList>
            <person name="Sudarsanam P."/>
            <person name="Ley R."/>
            <person name="Guruge J."/>
            <person name="Turnbaugh P.J."/>
            <person name="Mahowald M."/>
            <person name="Liep D."/>
            <person name="Gordon J."/>
        </authorList>
    </citation>
    <scope>NUCLEOTIDE SEQUENCE [LARGE SCALE GENOMIC DNA]</scope>
    <source>
        <strain evidence="7">ATCC 25827</strain>
    </source>
</reference>
<name>A0AA87CSQ7_PROST</name>
<dbReference type="EMBL" id="ABJD02000082">
    <property type="protein sequence ID" value="EDU61142.1"/>
    <property type="molecule type" value="Genomic_DNA"/>
</dbReference>
<reference evidence="7" key="2">
    <citation type="submission" date="2008-04" db="EMBL/GenBank/DDBJ databases">
        <title>Draft genome sequence of Providencia stuartii(ATCC 25827).</title>
        <authorList>
            <person name="Sudarsanam P."/>
            <person name="Ley R."/>
            <person name="Guruge J."/>
            <person name="Turnbaugh P.J."/>
            <person name="Mahowald M."/>
            <person name="Liep D."/>
            <person name="Gordon J."/>
        </authorList>
    </citation>
    <scope>NUCLEOTIDE SEQUENCE [LARGE SCALE GENOMIC DNA]</scope>
    <source>
        <strain evidence="7">ATCC 25827</strain>
    </source>
</reference>
<dbReference type="PANTHER" id="PTHR19384">
    <property type="entry name" value="NITRIC OXIDE SYNTHASE-RELATED"/>
    <property type="match status" value="1"/>
</dbReference>
<keyword evidence="4" id="KW-0813">Transport</keyword>
<keyword evidence="4" id="KW-0249">Electron transport</keyword>
<evidence type="ECO:0000256" key="3">
    <source>
        <dbReference type="ARBA" id="ARBA00022643"/>
    </source>
</evidence>
<dbReference type="GO" id="GO:0010181">
    <property type="term" value="F:FMN binding"/>
    <property type="evidence" value="ECO:0007669"/>
    <property type="project" value="InterPro"/>
</dbReference>
<dbReference type="Pfam" id="PF00258">
    <property type="entry name" value="Flavodoxin_1"/>
    <property type="match status" value="1"/>
</dbReference>
<dbReference type="PROSITE" id="PS50902">
    <property type="entry name" value="FLAVODOXIN_LIKE"/>
    <property type="match status" value="1"/>
</dbReference>
<organism evidence="6 7">
    <name type="scientific">Providencia stuartii ATCC 25827</name>
    <dbReference type="NCBI Taxonomy" id="471874"/>
    <lineage>
        <taxon>Bacteria</taxon>
        <taxon>Pseudomonadati</taxon>
        <taxon>Pseudomonadota</taxon>
        <taxon>Gammaproteobacteria</taxon>
        <taxon>Enterobacterales</taxon>
        <taxon>Morganellaceae</taxon>
        <taxon>Providencia</taxon>
    </lineage>
</organism>
<dbReference type="InterPro" id="IPR029039">
    <property type="entry name" value="Flavoprotein-like_sf"/>
</dbReference>
<dbReference type="InterPro" id="IPR001094">
    <property type="entry name" value="Flavdoxin-like"/>
</dbReference>
<dbReference type="InterPro" id="IPR008254">
    <property type="entry name" value="Flavodoxin/NO_synth"/>
</dbReference>
<feature type="domain" description="Flavodoxin-like" evidence="5">
    <location>
        <begin position="6"/>
        <end position="149"/>
    </location>
</feature>
<gene>
    <name evidence="6" type="ORF">PROSTU_00889</name>
</gene>
<dbReference type="Gene3D" id="3.40.50.360">
    <property type="match status" value="1"/>
</dbReference>
<dbReference type="GO" id="GO:0016491">
    <property type="term" value="F:oxidoreductase activity"/>
    <property type="evidence" value="ECO:0007669"/>
    <property type="project" value="TreeGrafter"/>
</dbReference>
<evidence type="ECO:0000313" key="6">
    <source>
        <dbReference type="EMBL" id="EDU61142.1"/>
    </source>
</evidence>
<evidence type="ECO:0000256" key="1">
    <source>
        <dbReference type="ARBA" id="ARBA00001917"/>
    </source>
</evidence>
<dbReference type="SUPFAM" id="SSF52218">
    <property type="entry name" value="Flavoproteins"/>
    <property type="match status" value="1"/>
</dbReference>
<evidence type="ECO:0000259" key="5">
    <source>
        <dbReference type="PROSITE" id="PS50902"/>
    </source>
</evidence>
<dbReference type="Proteomes" id="UP000004506">
    <property type="component" value="Unassembled WGS sequence"/>
</dbReference>
<evidence type="ECO:0000256" key="4">
    <source>
        <dbReference type="ARBA" id="ARBA00022982"/>
    </source>
</evidence>
<comment type="cofactor">
    <cofactor evidence="1">
        <name>FMN</name>
        <dbReference type="ChEBI" id="CHEBI:58210"/>
    </cofactor>
</comment>
<comment type="caution">
    <text evidence="6">The sequence shown here is derived from an EMBL/GenBank/DDBJ whole genome shotgun (WGS) entry which is preliminary data.</text>
</comment>
<dbReference type="GO" id="GO:0005829">
    <property type="term" value="C:cytosol"/>
    <property type="evidence" value="ECO:0007669"/>
    <property type="project" value="TreeGrafter"/>
</dbReference>
<dbReference type="AlphaFoldDB" id="A0AA87CSQ7"/>
<evidence type="ECO:0000313" key="7">
    <source>
        <dbReference type="Proteomes" id="UP000004506"/>
    </source>
</evidence>
<dbReference type="GO" id="GO:0050660">
    <property type="term" value="F:flavin adenine dinucleotide binding"/>
    <property type="evidence" value="ECO:0007669"/>
    <property type="project" value="TreeGrafter"/>
</dbReference>
<accession>A0AA87CSQ7</accession>